<keyword evidence="5 7" id="KW-1133">Transmembrane helix</keyword>
<comment type="similarity">
    <text evidence="2">Belongs to the DoxX family.</text>
</comment>
<dbReference type="AlphaFoldDB" id="A0A1X2EPZ4"/>
<proteinExistence type="inferred from homology"/>
<feature type="transmembrane region" description="Helical" evidence="7">
    <location>
        <begin position="71"/>
        <end position="88"/>
    </location>
</feature>
<dbReference type="Pfam" id="PF07681">
    <property type="entry name" value="DoxX"/>
    <property type="match status" value="1"/>
</dbReference>
<dbReference type="PANTHER" id="PTHR33452:SF1">
    <property type="entry name" value="INNER MEMBRANE PROTEIN YPHA-RELATED"/>
    <property type="match status" value="1"/>
</dbReference>
<dbReference type="RefSeq" id="WP_085108620.1">
    <property type="nucleotide sequence ID" value="NZ_JACKSN010000161.1"/>
</dbReference>
<keyword evidence="4 7" id="KW-0812">Transmembrane</keyword>
<evidence type="ECO:0000313" key="9">
    <source>
        <dbReference type="Proteomes" id="UP000193090"/>
    </source>
</evidence>
<gene>
    <name evidence="8" type="ORF">AWC30_03235</name>
</gene>
<feature type="transmembrane region" description="Helical" evidence="7">
    <location>
        <begin position="109"/>
        <end position="131"/>
    </location>
</feature>
<feature type="transmembrane region" description="Helical" evidence="7">
    <location>
        <begin position="6"/>
        <end position="24"/>
    </location>
</feature>
<evidence type="ECO:0000256" key="1">
    <source>
        <dbReference type="ARBA" id="ARBA00004651"/>
    </source>
</evidence>
<organism evidence="8 9">
    <name type="scientific">Mycolicibacillus trivialis</name>
    <dbReference type="NCBI Taxonomy" id="1798"/>
    <lineage>
        <taxon>Bacteria</taxon>
        <taxon>Bacillati</taxon>
        <taxon>Actinomycetota</taxon>
        <taxon>Actinomycetes</taxon>
        <taxon>Mycobacteriales</taxon>
        <taxon>Mycobacteriaceae</taxon>
        <taxon>Mycolicibacillus</taxon>
    </lineage>
</organism>
<evidence type="ECO:0000256" key="2">
    <source>
        <dbReference type="ARBA" id="ARBA00006679"/>
    </source>
</evidence>
<feature type="transmembrane region" description="Helical" evidence="7">
    <location>
        <begin position="44"/>
        <end position="65"/>
    </location>
</feature>
<sequence length="137" mass="14402">MDLLILVGRILFAAVFLGGALGHFTNTAAMSGYAESMGVRPGRLFVLGSGVWQLLGGLSVLLGVWTDVGALMLLVFLLPTAVIMHRFWAADDAETRAAEQIHFNKDVSLAGASLILLGFVLKAGDTLGYTLTGPLLG</sequence>
<dbReference type="EMBL" id="LQPZ01000008">
    <property type="protein sequence ID" value="ORX08155.1"/>
    <property type="molecule type" value="Genomic_DNA"/>
</dbReference>
<dbReference type="PANTHER" id="PTHR33452">
    <property type="entry name" value="OXIDOREDUCTASE CATD-RELATED"/>
    <property type="match status" value="1"/>
</dbReference>
<dbReference type="InterPro" id="IPR032808">
    <property type="entry name" value="DoxX"/>
</dbReference>
<comment type="caution">
    <text evidence="8">The sequence shown here is derived from an EMBL/GenBank/DDBJ whole genome shotgun (WGS) entry which is preliminary data.</text>
</comment>
<dbReference type="STRING" id="1798.AWC30_03235"/>
<comment type="subcellular location">
    <subcellularLocation>
        <location evidence="1">Cell membrane</location>
        <topology evidence="1">Multi-pass membrane protein</topology>
    </subcellularLocation>
</comment>
<name>A0A1X2EPZ4_9MYCO</name>
<dbReference type="Proteomes" id="UP000193090">
    <property type="component" value="Unassembled WGS sequence"/>
</dbReference>
<evidence type="ECO:0000256" key="6">
    <source>
        <dbReference type="ARBA" id="ARBA00023136"/>
    </source>
</evidence>
<keyword evidence="6 7" id="KW-0472">Membrane</keyword>
<dbReference type="GO" id="GO:0005886">
    <property type="term" value="C:plasma membrane"/>
    <property type="evidence" value="ECO:0007669"/>
    <property type="project" value="UniProtKB-SubCell"/>
</dbReference>
<reference evidence="8 9" key="1">
    <citation type="submission" date="2016-01" db="EMBL/GenBank/DDBJ databases">
        <title>The new phylogeny of the genus Mycobacterium.</title>
        <authorList>
            <person name="Tarcisio F."/>
            <person name="Conor M."/>
            <person name="Antonella G."/>
            <person name="Elisabetta G."/>
            <person name="Giulia F.S."/>
            <person name="Sara T."/>
            <person name="Anna F."/>
            <person name="Clotilde B."/>
            <person name="Roberto B."/>
            <person name="Veronica D.S."/>
            <person name="Fabio R."/>
            <person name="Monica P."/>
            <person name="Olivier J."/>
            <person name="Enrico T."/>
            <person name="Nicola S."/>
        </authorList>
    </citation>
    <scope>NUCLEOTIDE SEQUENCE [LARGE SCALE GENOMIC DNA]</scope>
    <source>
        <strain evidence="8 9">DSM 44153</strain>
    </source>
</reference>
<keyword evidence="9" id="KW-1185">Reference proteome</keyword>
<accession>A0A1X2EPZ4</accession>
<evidence type="ECO:0000313" key="8">
    <source>
        <dbReference type="EMBL" id="ORX08155.1"/>
    </source>
</evidence>
<evidence type="ECO:0000256" key="5">
    <source>
        <dbReference type="ARBA" id="ARBA00022989"/>
    </source>
</evidence>
<evidence type="ECO:0000256" key="4">
    <source>
        <dbReference type="ARBA" id="ARBA00022692"/>
    </source>
</evidence>
<dbReference type="OrthoDB" id="329282at2"/>
<keyword evidence="3" id="KW-1003">Cell membrane</keyword>
<protein>
    <submittedName>
        <fullName evidence="8">DoxX family protein</fullName>
    </submittedName>
</protein>
<dbReference type="InterPro" id="IPR051907">
    <property type="entry name" value="DoxX-like_oxidoreductase"/>
</dbReference>
<evidence type="ECO:0000256" key="7">
    <source>
        <dbReference type="SAM" id="Phobius"/>
    </source>
</evidence>
<evidence type="ECO:0000256" key="3">
    <source>
        <dbReference type="ARBA" id="ARBA00022475"/>
    </source>
</evidence>